<evidence type="ECO:0000313" key="2">
    <source>
        <dbReference type="Proteomes" id="UP001054837"/>
    </source>
</evidence>
<organism evidence="1 2">
    <name type="scientific">Caerostris darwini</name>
    <dbReference type="NCBI Taxonomy" id="1538125"/>
    <lineage>
        <taxon>Eukaryota</taxon>
        <taxon>Metazoa</taxon>
        <taxon>Ecdysozoa</taxon>
        <taxon>Arthropoda</taxon>
        <taxon>Chelicerata</taxon>
        <taxon>Arachnida</taxon>
        <taxon>Araneae</taxon>
        <taxon>Araneomorphae</taxon>
        <taxon>Entelegynae</taxon>
        <taxon>Araneoidea</taxon>
        <taxon>Araneidae</taxon>
        <taxon>Caerostris</taxon>
    </lineage>
</organism>
<dbReference type="Proteomes" id="UP001054837">
    <property type="component" value="Unassembled WGS sequence"/>
</dbReference>
<sequence length="273" mass="31681">MYLTRSEKEKIAHKISQNIAMVSILDEIRNSVHDNFERMYLLTFQDIKNIKKEFNINQNGILHVNDKVSINIWIAKCRNDEDSPILLYKDQNNINDALYPGLKTEDFLLVIMNSSQKEMLKSYGDNINCPDFTHGMNSFGFDLATVLVLGDKREGFPAAFIISNRQDRVALEVAFKAIKKEVTVNSNIIMTDDTESFCNAWENIFGEPKKKIIVHLARGSKLEKKHRLMQIEKGKISNKMRVLRNRHVSGHEINTPYEDMKNFKILVLVRRNY</sequence>
<keyword evidence="2" id="KW-1185">Reference proteome</keyword>
<evidence type="ECO:0000313" key="1">
    <source>
        <dbReference type="EMBL" id="GIY20114.1"/>
    </source>
</evidence>
<protein>
    <submittedName>
        <fullName evidence="1">MULE domain-containing protein</fullName>
    </submittedName>
</protein>
<gene>
    <name evidence="1" type="ORF">CDAR_176871</name>
</gene>
<dbReference type="EMBL" id="BPLQ01006103">
    <property type="protein sequence ID" value="GIY20114.1"/>
    <property type="molecule type" value="Genomic_DNA"/>
</dbReference>
<comment type="caution">
    <text evidence="1">The sequence shown here is derived from an EMBL/GenBank/DDBJ whole genome shotgun (WGS) entry which is preliminary data.</text>
</comment>
<reference evidence="1 2" key="1">
    <citation type="submission" date="2021-06" db="EMBL/GenBank/DDBJ databases">
        <title>Caerostris darwini draft genome.</title>
        <authorList>
            <person name="Kono N."/>
            <person name="Arakawa K."/>
        </authorList>
    </citation>
    <scope>NUCLEOTIDE SEQUENCE [LARGE SCALE GENOMIC DNA]</scope>
</reference>
<name>A0AAV4RGI7_9ARAC</name>
<proteinExistence type="predicted"/>
<dbReference type="AlphaFoldDB" id="A0AAV4RGI7"/>
<accession>A0AAV4RGI7</accession>